<protein>
    <submittedName>
        <fullName evidence="1">Uncharacterized protein</fullName>
    </submittedName>
</protein>
<dbReference type="AlphaFoldDB" id="A0A061IZN1"/>
<dbReference type="EMBL" id="AUPL01005823">
    <property type="protein sequence ID" value="ESL06502.1"/>
    <property type="molecule type" value="Genomic_DNA"/>
</dbReference>
<comment type="caution">
    <text evidence="1">The sequence shown here is derived from an EMBL/GenBank/DDBJ whole genome shotgun (WGS) entry which is preliminary data.</text>
</comment>
<evidence type="ECO:0000313" key="2">
    <source>
        <dbReference type="Proteomes" id="UP000031737"/>
    </source>
</evidence>
<dbReference type="Proteomes" id="UP000031737">
    <property type="component" value="Unassembled WGS sequence"/>
</dbReference>
<name>A0A061IZN1_TRYRA</name>
<gene>
    <name evidence="1" type="ORF">TRSC58_05823</name>
</gene>
<accession>A0A061IZN1</accession>
<keyword evidence="2" id="KW-1185">Reference proteome</keyword>
<evidence type="ECO:0000313" key="1">
    <source>
        <dbReference type="EMBL" id="ESL06502.1"/>
    </source>
</evidence>
<sequence length="192" mass="21877">MEGIHWPPRLLLVLRRHLEQVEHPEFPRTPPLTTTATQRTVLTFLLDAHECARQLSKLPESFVDCCQNLVLDTIEQCCASSFLSSRERRVINLLAVQWEKRSEGRHGQKRRHNDKATIAPATSSHKCAAVLPLEYLLRFFLALPSILAHYDKLGGSTMPASYKQPLWDYVNAILSIMKGMEFVDPAAYVLLK</sequence>
<dbReference type="VEuPathDB" id="TriTrypDB:TRSC58_05823"/>
<reference evidence="1 2" key="1">
    <citation type="submission" date="2013-07" db="EMBL/GenBank/DDBJ databases">
        <authorList>
            <person name="Stoco P.H."/>
            <person name="Wagner G."/>
            <person name="Gerber A."/>
            <person name="Zaha A."/>
            <person name="Thompson C."/>
            <person name="Bartholomeu D.C."/>
            <person name="Luckemeyer D.D."/>
            <person name="Bahia D."/>
            <person name="Loreto E."/>
            <person name="Prestes E.B."/>
            <person name="Lima F.M."/>
            <person name="Rodrigues-Luiz G."/>
            <person name="Vallejo G.A."/>
            <person name="Filho J.F."/>
            <person name="Monteiro K.M."/>
            <person name="Tyler K.M."/>
            <person name="de Almeida L.G."/>
            <person name="Ortiz M.F."/>
            <person name="Siervo M.A."/>
            <person name="de Moraes M.H."/>
            <person name="Cunha O.L."/>
            <person name="Mendonca-Neto R."/>
            <person name="Silva R."/>
            <person name="Teixeira S.M."/>
            <person name="Murta S.M."/>
            <person name="Sincero T.C."/>
            <person name="Mendes T.A."/>
            <person name="Urmenyi T.P."/>
            <person name="Silva V.G."/>
            <person name="da Rocha W.D."/>
            <person name="Andersson B."/>
            <person name="Romanha A.J."/>
            <person name="Steindel M."/>
            <person name="de Vasconcelos A.T."/>
            <person name="Grisard E.C."/>
        </authorList>
    </citation>
    <scope>NUCLEOTIDE SEQUENCE [LARGE SCALE GENOMIC DNA]</scope>
    <source>
        <strain evidence="1 2">SC58</strain>
    </source>
</reference>
<proteinExistence type="predicted"/>
<dbReference type="OrthoDB" id="257944at2759"/>
<organism evidence="1 2">
    <name type="scientific">Trypanosoma rangeli SC58</name>
    <dbReference type="NCBI Taxonomy" id="429131"/>
    <lineage>
        <taxon>Eukaryota</taxon>
        <taxon>Discoba</taxon>
        <taxon>Euglenozoa</taxon>
        <taxon>Kinetoplastea</taxon>
        <taxon>Metakinetoplastina</taxon>
        <taxon>Trypanosomatida</taxon>
        <taxon>Trypanosomatidae</taxon>
        <taxon>Trypanosoma</taxon>
        <taxon>Herpetosoma</taxon>
    </lineage>
</organism>